<dbReference type="Gene3D" id="2.40.400.10">
    <property type="entry name" value="Acetoacetate decarboxylase-like"/>
    <property type="match status" value="1"/>
</dbReference>
<dbReference type="Proteomes" id="UP001519287">
    <property type="component" value="Unassembled WGS sequence"/>
</dbReference>
<dbReference type="InterPro" id="IPR018644">
    <property type="entry name" value="DUF2071"/>
</dbReference>
<reference evidence="1 2" key="1">
    <citation type="submission" date="2021-03" db="EMBL/GenBank/DDBJ databases">
        <title>Genomic Encyclopedia of Type Strains, Phase IV (KMG-IV): sequencing the most valuable type-strain genomes for metagenomic binning, comparative biology and taxonomic classification.</title>
        <authorList>
            <person name="Goeker M."/>
        </authorList>
    </citation>
    <scope>NUCLEOTIDE SEQUENCE [LARGE SCALE GENOMIC DNA]</scope>
    <source>
        <strain evidence="1 2">DSM 26048</strain>
    </source>
</reference>
<evidence type="ECO:0000313" key="2">
    <source>
        <dbReference type="Proteomes" id="UP001519287"/>
    </source>
</evidence>
<protein>
    <submittedName>
        <fullName evidence="1">Uncharacterized protein YqjF (DUF2071 family)</fullName>
    </submittedName>
</protein>
<dbReference type="SUPFAM" id="SSF160104">
    <property type="entry name" value="Acetoacetate decarboxylase-like"/>
    <property type="match status" value="1"/>
</dbReference>
<sequence>MTSLDLINTVDHRPYQLPKGHWVMKQSWHDLLFAHWPVQASELLPLIPEGLELELWEGKPWISIVPFRMSGIRLRGIPPIPFTSRFPELNVRTYVTCKGKQGVYFFSLEASSRLAVEAARAFFHLPYMNAQISVKQEGQFIRYSSKRTDRRGNPALFSGSYRAITPEVFTAAQGTLLQWLTERYCLYASNNSGELFIGEIHHLPWGLQQAELYTDVNTMAGSHGIVLPEVEPLLTFTKRLEVLIWPIKKIQ</sequence>
<name>A0ABS4IS00_9BACL</name>
<organism evidence="1 2">
    <name type="scientific">Paenibacillus eucommiae</name>
    <dbReference type="NCBI Taxonomy" id="1355755"/>
    <lineage>
        <taxon>Bacteria</taxon>
        <taxon>Bacillati</taxon>
        <taxon>Bacillota</taxon>
        <taxon>Bacilli</taxon>
        <taxon>Bacillales</taxon>
        <taxon>Paenibacillaceae</taxon>
        <taxon>Paenibacillus</taxon>
    </lineage>
</organism>
<dbReference type="PANTHER" id="PTHR39186:SF1">
    <property type="entry name" value="DUF2071 DOMAIN-CONTAINING PROTEIN"/>
    <property type="match status" value="1"/>
</dbReference>
<gene>
    <name evidence="1" type="ORF">J2Z66_001950</name>
</gene>
<dbReference type="InterPro" id="IPR023375">
    <property type="entry name" value="ADC_dom_sf"/>
</dbReference>
<accession>A0ABS4IS00</accession>
<dbReference type="EMBL" id="JAGGLB010000004">
    <property type="protein sequence ID" value="MBP1990352.1"/>
    <property type="molecule type" value="Genomic_DNA"/>
</dbReference>
<dbReference type="Pfam" id="PF09844">
    <property type="entry name" value="DUF2071"/>
    <property type="match status" value="1"/>
</dbReference>
<evidence type="ECO:0000313" key="1">
    <source>
        <dbReference type="EMBL" id="MBP1990352.1"/>
    </source>
</evidence>
<comment type="caution">
    <text evidence="1">The sequence shown here is derived from an EMBL/GenBank/DDBJ whole genome shotgun (WGS) entry which is preliminary data.</text>
</comment>
<dbReference type="RefSeq" id="WP_209971128.1">
    <property type="nucleotide sequence ID" value="NZ_JAGGLB010000004.1"/>
</dbReference>
<dbReference type="PANTHER" id="PTHR39186">
    <property type="entry name" value="DUF2071 FAMILY PROTEIN"/>
    <property type="match status" value="1"/>
</dbReference>
<proteinExistence type="predicted"/>
<keyword evidence="2" id="KW-1185">Reference proteome</keyword>